<evidence type="ECO:0000313" key="3">
    <source>
        <dbReference type="Proteomes" id="UP000221165"/>
    </source>
</evidence>
<keyword evidence="3" id="KW-1185">Reference proteome</keyword>
<feature type="non-terminal residue" evidence="2">
    <location>
        <position position="1"/>
    </location>
</feature>
<sequence length="148" mass="16384">SESTRGSDNNLPDEEDDEEEDELRREDEGEGEDGDVVEEDEERRSSSRQKSSSTSSCSPTVFTFDDEKGDVGRGEEERLLSLLKTPPLSVGVLLLDEEDVLIAEDEVALEDADDGTETFTTEIMFLRPPPPLPPLPLPVFRLFPGGEL</sequence>
<feature type="compositionally biased region" description="Acidic residues" evidence="1">
    <location>
        <begin position="11"/>
        <end position="21"/>
    </location>
</feature>
<dbReference type="Proteomes" id="UP000221165">
    <property type="component" value="Unassembled WGS sequence"/>
</dbReference>
<evidence type="ECO:0000313" key="2">
    <source>
        <dbReference type="EMBL" id="PHJ19457.1"/>
    </source>
</evidence>
<accession>A0A2C6KPI2</accession>
<dbReference type="VEuPathDB" id="ToxoDB:CSUI_006719"/>
<feature type="region of interest" description="Disordered" evidence="1">
    <location>
        <begin position="1"/>
        <end position="73"/>
    </location>
</feature>
<dbReference type="EMBL" id="MIGC01003435">
    <property type="protein sequence ID" value="PHJ19457.1"/>
    <property type="molecule type" value="Genomic_DNA"/>
</dbReference>
<feature type="compositionally biased region" description="Low complexity" evidence="1">
    <location>
        <begin position="48"/>
        <end position="58"/>
    </location>
</feature>
<comment type="caution">
    <text evidence="2">The sequence shown here is derived from an EMBL/GenBank/DDBJ whole genome shotgun (WGS) entry which is preliminary data.</text>
</comment>
<feature type="compositionally biased region" description="Acidic residues" evidence="1">
    <location>
        <begin position="28"/>
        <end position="41"/>
    </location>
</feature>
<evidence type="ECO:0000256" key="1">
    <source>
        <dbReference type="SAM" id="MobiDB-lite"/>
    </source>
</evidence>
<dbReference type="AlphaFoldDB" id="A0A2C6KPI2"/>
<dbReference type="GeneID" id="94430083"/>
<proteinExistence type="predicted"/>
<feature type="compositionally biased region" description="Polar residues" evidence="1">
    <location>
        <begin position="1"/>
        <end position="10"/>
    </location>
</feature>
<reference evidence="2 3" key="1">
    <citation type="journal article" date="2017" name="Int. J. Parasitol.">
        <title>The genome of the protozoan parasite Cystoisospora suis and a reverse vaccinology approach to identify vaccine candidates.</title>
        <authorList>
            <person name="Palmieri N."/>
            <person name="Shrestha A."/>
            <person name="Ruttkowski B."/>
            <person name="Beck T."/>
            <person name="Vogl C."/>
            <person name="Tomley F."/>
            <person name="Blake D.P."/>
            <person name="Joachim A."/>
        </authorList>
    </citation>
    <scope>NUCLEOTIDE SEQUENCE [LARGE SCALE GENOMIC DNA]</scope>
    <source>
        <strain evidence="2 3">Wien I</strain>
    </source>
</reference>
<organism evidence="2 3">
    <name type="scientific">Cystoisospora suis</name>
    <dbReference type="NCBI Taxonomy" id="483139"/>
    <lineage>
        <taxon>Eukaryota</taxon>
        <taxon>Sar</taxon>
        <taxon>Alveolata</taxon>
        <taxon>Apicomplexa</taxon>
        <taxon>Conoidasida</taxon>
        <taxon>Coccidia</taxon>
        <taxon>Eucoccidiorida</taxon>
        <taxon>Eimeriorina</taxon>
        <taxon>Sarcocystidae</taxon>
        <taxon>Cystoisospora</taxon>
    </lineage>
</organism>
<gene>
    <name evidence="2" type="ORF">CSUI_006719</name>
</gene>
<protein>
    <submittedName>
        <fullName evidence="2">Uncharacterized protein</fullName>
    </submittedName>
</protein>
<dbReference type="RefSeq" id="XP_067921157.1">
    <property type="nucleotide sequence ID" value="XM_068066872.1"/>
</dbReference>
<name>A0A2C6KPI2_9APIC</name>